<dbReference type="Proteomes" id="UP001180825">
    <property type="component" value="Unassembled WGS sequence"/>
</dbReference>
<organism evidence="1 2">
    <name type="scientific">Roseateles asaccharophilus</name>
    <dbReference type="NCBI Taxonomy" id="582607"/>
    <lineage>
        <taxon>Bacteria</taxon>
        <taxon>Pseudomonadati</taxon>
        <taxon>Pseudomonadota</taxon>
        <taxon>Betaproteobacteria</taxon>
        <taxon>Burkholderiales</taxon>
        <taxon>Sphaerotilaceae</taxon>
        <taxon>Roseateles</taxon>
    </lineage>
</organism>
<accession>A0ABU2A3G0</accession>
<evidence type="ECO:0000313" key="2">
    <source>
        <dbReference type="Proteomes" id="UP001180825"/>
    </source>
</evidence>
<protein>
    <submittedName>
        <fullName evidence="1">Uncharacterized protein</fullName>
    </submittedName>
</protein>
<dbReference type="EMBL" id="JAVDXV010000001">
    <property type="protein sequence ID" value="MDR7331727.1"/>
    <property type="molecule type" value="Genomic_DNA"/>
</dbReference>
<comment type="caution">
    <text evidence="1">The sequence shown here is derived from an EMBL/GenBank/DDBJ whole genome shotgun (WGS) entry which is preliminary data.</text>
</comment>
<reference evidence="1 2" key="1">
    <citation type="submission" date="2023-07" db="EMBL/GenBank/DDBJ databases">
        <title>Sorghum-associated microbial communities from plants grown in Nebraska, USA.</title>
        <authorList>
            <person name="Schachtman D."/>
        </authorList>
    </citation>
    <scope>NUCLEOTIDE SEQUENCE [LARGE SCALE GENOMIC DNA]</scope>
    <source>
        <strain evidence="1 2">BE316</strain>
    </source>
</reference>
<evidence type="ECO:0000313" key="1">
    <source>
        <dbReference type="EMBL" id="MDR7331727.1"/>
    </source>
</evidence>
<dbReference type="RefSeq" id="WP_310325238.1">
    <property type="nucleotide sequence ID" value="NZ_JAVDXV010000001.1"/>
</dbReference>
<proteinExistence type="predicted"/>
<name>A0ABU2A3G0_9BURK</name>
<sequence length="125" mass="13808">MPGLDEKKPTYAPAYMVGIYPELAAKARELGYALALHGSLQRDLDLIAVPWTDAAVEPLTLVKALCECFDVAPNHDLTKPEAKPHGRLGWSIPLWWGAYLDLAVLPRVHQLPPQAFGGMRNVLIR</sequence>
<keyword evidence="2" id="KW-1185">Reference proteome</keyword>
<gene>
    <name evidence="1" type="ORF">J2X21_000839</name>
</gene>